<dbReference type="NCBIfam" id="TIGR04019">
    <property type="entry name" value="B_thiol_YtxJ"/>
    <property type="match status" value="1"/>
</dbReference>
<protein>
    <submittedName>
        <fullName evidence="1">Uncharacterized protein</fullName>
    </submittedName>
</protein>
<accession>A6TUA2</accession>
<organism evidence="1 2">
    <name type="scientific">Alkaliphilus metalliredigens (strain QYMF)</name>
    <dbReference type="NCBI Taxonomy" id="293826"/>
    <lineage>
        <taxon>Bacteria</taxon>
        <taxon>Bacillati</taxon>
        <taxon>Bacillota</taxon>
        <taxon>Clostridia</taxon>
        <taxon>Peptostreptococcales</taxon>
        <taxon>Natronincolaceae</taxon>
        <taxon>Alkaliphilus</taxon>
    </lineage>
</organism>
<gene>
    <name evidence="1" type="ordered locus">Amet_3648</name>
</gene>
<dbReference type="Pfam" id="PF11009">
    <property type="entry name" value="BrxC"/>
    <property type="match status" value="1"/>
</dbReference>
<dbReference type="Gene3D" id="3.40.30.10">
    <property type="entry name" value="Glutaredoxin"/>
    <property type="match status" value="1"/>
</dbReference>
<evidence type="ECO:0000313" key="2">
    <source>
        <dbReference type="Proteomes" id="UP000001572"/>
    </source>
</evidence>
<dbReference type="RefSeq" id="WP_012064730.1">
    <property type="nucleotide sequence ID" value="NC_009633.1"/>
</dbReference>
<dbReference type="KEGG" id="amt:Amet_3648"/>
<keyword evidence="2" id="KW-1185">Reference proteome</keyword>
<proteinExistence type="predicted"/>
<sequence>MAKKIKEIDTVEDLEKLIKKSHKKPVFIFKHDVAKQESEDVFQQYKDFIEENEEDIMSTVVYVREDMEVSDAVEELLEVNHDTPQIILVIEAEVAWDESGNGITTDQLLEVVSEFVGF</sequence>
<name>A6TUA2_ALKMQ</name>
<dbReference type="EMBL" id="CP000724">
    <property type="protein sequence ID" value="ABR49770.1"/>
    <property type="molecule type" value="Genomic_DNA"/>
</dbReference>
<dbReference type="STRING" id="293826.Amet_3648"/>
<dbReference type="InterPro" id="IPR022551">
    <property type="entry name" value="BrxC"/>
</dbReference>
<reference evidence="2" key="1">
    <citation type="journal article" date="2016" name="Genome Announc.">
        <title>Complete genome sequence of Alkaliphilus metalliredigens strain QYMF, an alkaliphilic and metal-reducing bacterium isolated from borax-contaminated leachate ponds.</title>
        <authorList>
            <person name="Hwang C."/>
            <person name="Copeland A."/>
            <person name="Lucas S."/>
            <person name="Lapidus A."/>
            <person name="Barry K."/>
            <person name="Detter J.C."/>
            <person name="Glavina Del Rio T."/>
            <person name="Hammon N."/>
            <person name="Israni S."/>
            <person name="Dalin E."/>
            <person name="Tice H."/>
            <person name="Pitluck S."/>
            <person name="Chertkov O."/>
            <person name="Brettin T."/>
            <person name="Bruce D."/>
            <person name="Han C."/>
            <person name="Schmutz J."/>
            <person name="Larimer F."/>
            <person name="Land M.L."/>
            <person name="Hauser L."/>
            <person name="Kyrpides N."/>
            <person name="Mikhailova N."/>
            <person name="Ye Q."/>
            <person name="Zhou J."/>
            <person name="Richardson P."/>
            <person name="Fields M.W."/>
        </authorList>
    </citation>
    <scope>NUCLEOTIDE SEQUENCE [LARGE SCALE GENOMIC DNA]</scope>
    <source>
        <strain evidence="2">QYMF</strain>
    </source>
</reference>
<dbReference type="AlphaFoldDB" id="A6TUA2"/>
<dbReference type="HOGENOM" id="CLU_153787_1_0_9"/>
<dbReference type="eggNOG" id="COG3118">
    <property type="taxonomic scope" value="Bacteria"/>
</dbReference>
<dbReference type="OrthoDB" id="677051at2"/>
<evidence type="ECO:0000313" key="1">
    <source>
        <dbReference type="EMBL" id="ABR49770.1"/>
    </source>
</evidence>
<dbReference type="Proteomes" id="UP000001572">
    <property type="component" value="Chromosome"/>
</dbReference>